<keyword evidence="3" id="KW-0436">Ligase</keyword>
<sequence>MLEHDLAPATRPLIIDGIVLTTPIGGMLTEWARKWGTRIALVHGDQRMTYAALDHHVDRLAGALQKSGLVRGDRILVQMPNSIGLVTILLAALRLGVHPIMAMPAQRAHDLNALVANAQPVAYFAARELHGFQYEVLARSLQQAHPCLRLIVLDGAEVPEDYLQLSALDAPFHPPQPPALTDLALLLLSGGTTGTPKLIPRTHADYAFTFLRSAEMAGVDETTVYLAILPGAHNFILSSPGILGVLSRGGRVVLANAASCDEIMPLIEKESVTHIALVPPLLRLWIEARKWERSDLSSLRLLQIGGARVDAALVKQAQQLFGTMIQQVYGMAEGLICYTRLDDAQHVILNTQGRPMSREDDILIVDSDDHEVTLGETGELLTRGPYTISGYFNAAEHNVSSFTAEGYYRTGDVVCQDADGNITVMGRLKEQINRAGEKIAVAEVEAALTRHPDIEEAVVVAAPDPHLGERICAFLKGASRDLTDIAIREFLRENGMAAYKIPDQYGWISHWPQTAVGKLDRKKLAVLAQARHG</sequence>
<evidence type="ECO:0000313" key="4">
    <source>
        <dbReference type="Proteomes" id="UP001312908"/>
    </source>
</evidence>
<evidence type="ECO:0000259" key="1">
    <source>
        <dbReference type="Pfam" id="PF00501"/>
    </source>
</evidence>
<dbReference type="PANTHER" id="PTHR43767">
    <property type="entry name" value="LONG-CHAIN-FATTY-ACID--COA LIGASE"/>
    <property type="match status" value="1"/>
</dbReference>
<organism evidence="3 4">
    <name type="scientific">Sorlinia euscelidii</name>
    <dbReference type="NCBI Taxonomy" id="3081148"/>
    <lineage>
        <taxon>Bacteria</taxon>
        <taxon>Pseudomonadati</taxon>
        <taxon>Pseudomonadota</taxon>
        <taxon>Alphaproteobacteria</taxon>
        <taxon>Acetobacterales</taxon>
        <taxon>Acetobacteraceae</taxon>
        <taxon>Sorlinia</taxon>
    </lineage>
</organism>
<keyword evidence="4" id="KW-1185">Reference proteome</keyword>
<accession>A0ABU7U354</accession>
<comment type="caution">
    <text evidence="3">The sequence shown here is derived from an EMBL/GenBank/DDBJ whole genome shotgun (WGS) entry which is preliminary data.</text>
</comment>
<dbReference type="Gene3D" id="3.40.50.980">
    <property type="match status" value="2"/>
</dbReference>
<dbReference type="Pfam" id="PF13193">
    <property type="entry name" value="AMP-binding_C"/>
    <property type="match status" value="1"/>
</dbReference>
<feature type="domain" description="AMP-dependent synthetase/ligase" evidence="1">
    <location>
        <begin position="29"/>
        <end position="392"/>
    </location>
</feature>
<evidence type="ECO:0000259" key="2">
    <source>
        <dbReference type="Pfam" id="PF13193"/>
    </source>
</evidence>
<name>A0ABU7U354_9PROT</name>
<gene>
    <name evidence="3" type="ORF">DOFOFD_09655</name>
</gene>
<dbReference type="RefSeq" id="WP_394820120.1">
    <property type="nucleotide sequence ID" value="NZ_JAWJZY010000004.1"/>
</dbReference>
<dbReference type="InterPro" id="IPR000873">
    <property type="entry name" value="AMP-dep_synth/lig_dom"/>
</dbReference>
<dbReference type="PROSITE" id="PS00455">
    <property type="entry name" value="AMP_BINDING"/>
    <property type="match status" value="1"/>
</dbReference>
<dbReference type="InterPro" id="IPR020845">
    <property type="entry name" value="AMP-binding_CS"/>
</dbReference>
<reference evidence="3 4" key="1">
    <citation type="submission" date="2023-10" db="EMBL/GenBank/DDBJ databases">
        <title>Sorlinia euscelidii gen. nov., sp. nov., an acetic acid bacteria isolated from the gut of Euscelidius variegatus emitter.</title>
        <authorList>
            <person name="Michoud G."/>
            <person name="Marasco R."/>
            <person name="Seferji K."/>
            <person name="Gonella E."/>
            <person name="Garuglieri E."/>
            <person name="Alma A."/>
            <person name="Mapelli F."/>
            <person name="Borin S."/>
            <person name="Daffonchio D."/>
            <person name="Crotti E."/>
        </authorList>
    </citation>
    <scope>NUCLEOTIDE SEQUENCE [LARGE SCALE GENOMIC DNA]</scope>
    <source>
        <strain evidence="3 4">EV16P</strain>
    </source>
</reference>
<evidence type="ECO:0000313" key="3">
    <source>
        <dbReference type="EMBL" id="MEE8659272.1"/>
    </source>
</evidence>
<protein>
    <submittedName>
        <fullName evidence="3">2,3-dihydroxybenzoate-AMP ligase</fullName>
    </submittedName>
</protein>
<dbReference type="Proteomes" id="UP001312908">
    <property type="component" value="Unassembled WGS sequence"/>
</dbReference>
<proteinExistence type="predicted"/>
<feature type="domain" description="AMP-binding enzyme C-terminal" evidence="2">
    <location>
        <begin position="443"/>
        <end position="518"/>
    </location>
</feature>
<dbReference type="GO" id="GO:0016874">
    <property type="term" value="F:ligase activity"/>
    <property type="evidence" value="ECO:0007669"/>
    <property type="project" value="UniProtKB-KW"/>
</dbReference>
<dbReference type="EMBL" id="JAWJZY010000004">
    <property type="protein sequence ID" value="MEE8659272.1"/>
    <property type="molecule type" value="Genomic_DNA"/>
</dbReference>
<dbReference type="PANTHER" id="PTHR43767:SF1">
    <property type="entry name" value="NONRIBOSOMAL PEPTIDE SYNTHASE PES1 (EUROFUNG)-RELATED"/>
    <property type="match status" value="1"/>
</dbReference>
<dbReference type="Gene3D" id="3.30.300.30">
    <property type="match status" value="1"/>
</dbReference>
<dbReference type="SUPFAM" id="SSF56801">
    <property type="entry name" value="Acetyl-CoA synthetase-like"/>
    <property type="match status" value="1"/>
</dbReference>
<dbReference type="InterPro" id="IPR025110">
    <property type="entry name" value="AMP-bd_C"/>
</dbReference>
<dbReference type="InterPro" id="IPR050237">
    <property type="entry name" value="ATP-dep_AMP-bd_enzyme"/>
</dbReference>
<dbReference type="Gene3D" id="2.30.38.10">
    <property type="entry name" value="Luciferase, Domain 3"/>
    <property type="match status" value="1"/>
</dbReference>
<dbReference type="Pfam" id="PF00501">
    <property type="entry name" value="AMP-binding"/>
    <property type="match status" value="1"/>
</dbReference>
<dbReference type="InterPro" id="IPR045851">
    <property type="entry name" value="AMP-bd_C_sf"/>
</dbReference>